<dbReference type="InterPro" id="IPR018392">
    <property type="entry name" value="LysM"/>
</dbReference>
<evidence type="ECO:0000313" key="5">
    <source>
        <dbReference type="Proteomes" id="UP000186026"/>
    </source>
</evidence>
<dbReference type="RefSeq" id="WP_076502823.1">
    <property type="nucleotide sequence ID" value="NZ_FTOP01000019.1"/>
</dbReference>
<dbReference type="GO" id="GO:0008932">
    <property type="term" value="F:lytic endotransglycosylase activity"/>
    <property type="evidence" value="ECO:0007669"/>
    <property type="project" value="TreeGrafter"/>
</dbReference>
<dbReference type="SMART" id="SM00257">
    <property type="entry name" value="LysM"/>
    <property type="match status" value="2"/>
</dbReference>
<proteinExistence type="predicted"/>
<dbReference type="Pfam" id="PF01464">
    <property type="entry name" value="SLT"/>
    <property type="match status" value="1"/>
</dbReference>
<feature type="region of interest" description="Disordered" evidence="1">
    <location>
        <begin position="450"/>
        <end position="485"/>
    </location>
</feature>
<protein>
    <submittedName>
        <fullName evidence="4">Membrane-bound lytic murein transglycosylase D</fullName>
    </submittedName>
</protein>
<dbReference type="InterPro" id="IPR023346">
    <property type="entry name" value="Lysozyme-like_dom_sf"/>
</dbReference>
<feature type="domain" description="LysM" evidence="3">
    <location>
        <begin position="385"/>
        <end position="429"/>
    </location>
</feature>
<reference evidence="5" key="1">
    <citation type="submission" date="2017-01" db="EMBL/GenBank/DDBJ databases">
        <authorList>
            <person name="Varghese N."/>
            <person name="Submissions S."/>
        </authorList>
    </citation>
    <scope>NUCLEOTIDE SEQUENCE [LARGE SCALE GENOMIC DNA]</scope>
    <source>
        <strain evidence="5">DSM 46698</strain>
    </source>
</reference>
<dbReference type="SUPFAM" id="SSF53955">
    <property type="entry name" value="Lysozyme-like"/>
    <property type="match status" value="1"/>
</dbReference>
<feature type="region of interest" description="Disordered" evidence="1">
    <location>
        <begin position="282"/>
        <end position="319"/>
    </location>
</feature>
<keyword evidence="5" id="KW-1185">Reference proteome</keyword>
<name>A0A1N7PQ04_9BACT</name>
<evidence type="ECO:0000259" key="3">
    <source>
        <dbReference type="PROSITE" id="PS51782"/>
    </source>
</evidence>
<dbReference type="Pfam" id="PF01476">
    <property type="entry name" value="LysM"/>
    <property type="match status" value="2"/>
</dbReference>
<evidence type="ECO:0000256" key="1">
    <source>
        <dbReference type="SAM" id="MobiDB-lite"/>
    </source>
</evidence>
<dbReference type="InterPro" id="IPR036779">
    <property type="entry name" value="LysM_dom_sf"/>
</dbReference>
<dbReference type="Gene3D" id="1.10.530.10">
    <property type="match status" value="1"/>
</dbReference>
<dbReference type="Gene3D" id="3.10.350.10">
    <property type="entry name" value="LysM domain"/>
    <property type="match status" value="2"/>
</dbReference>
<dbReference type="CDD" id="cd16894">
    <property type="entry name" value="MltD-like"/>
    <property type="match status" value="1"/>
</dbReference>
<feature type="signal peptide" evidence="2">
    <location>
        <begin position="1"/>
        <end position="25"/>
    </location>
</feature>
<evidence type="ECO:0000256" key="2">
    <source>
        <dbReference type="SAM" id="SignalP"/>
    </source>
</evidence>
<feature type="compositionally biased region" description="Low complexity" evidence="1">
    <location>
        <begin position="455"/>
        <end position="469"/>
    </location>
</feature>
<dbReference type="InterPro" id="IPR008258">
    <property type="entry name" value="Transglycosylase_SLT_dom_1"/>
</dbReference>
<dbReference type="PROSITE" id="PS51782">
    <property type="entry name" value="LYSM"/>
    <property type="match status" value="2"/>
</dbReference>
<dbReference type="AlphaFoldDB" id="A0A1N7PQ04"/>
<feature type="domain" description="LysM" evidence="3">
    <location>
        <begin position="487"/>
        <end position="530"/>
    </location>
</feature>
<dbReference type="Proteomes" id="UP000186026">
    <property type="component" value="Unassembled WGS sequence"/>
</dbReference>
<accession>A0A1N7PQ04</accession>
<evidence type="ECO:0000313" key="4">
    <source>
        <dbReference type="EMBL" id="SIT12733.1"/>
    </source>
</evidence>
<dbReference type="CDD" id="cd00118">
    <property type="entry name" value="LysM"/>
    <property type="match status" value="2"/>
</dbReference>
<dbReference type="OrthoDB" id="977752at2"/>
<sequence>MIKNLTKTTLLFFSMLTFVSSLAQAQIPQVPKEIRFADLTLKLNEQARREIQLDVDALHRNQNYFKTKLDRVNLYMPFVERELQAAGVPLDLKYLVIQESSLIADAVSTSNAVGFWQFKKGTAEEVFLRVDNLIDERKNIVSSTKGAALYLKKNNSQFDNWMCGLVAYQMGLGGAKAYFGTQYNGKKVVELDRNTHWYFKKFLAHKIAFEGQIGRLVSNTGYLEEVSVQGPTTLKAVAARLQVTENHLREYNKWTSNGQIPGDKTYAVVYLKSGAAPSRPVIASNSTATTSSTTTAQTTRYSQSQPGNYPKVTGNTQRATQPDQIKVNNIEAVQASQATSQENFADQIGIRKGKLRRVNDLNRKDNIQAGAYYYTKAKNSSADAEIHIVRQGETLWSISQLYGIKLSSLKAKNRIRSDRNLVPGMVLNLQEHRKRGEDITILPLNQQRQLGIQQPSTTPTSPVTVTPTSAPDPIPVASNPESSSQRLTHTVAQGENLFRISQRYGVKVDDIKKWNNLSNDNIRVGQKLIIIKP</sequence>
<gene>
    <name evidence="4" type="ORF">SAMN05421761_11926</name>
</gene>
<dbReference type="SUPFAM" id="SSF54106">
    <property type="entry name" value="LysM domain"/>
    <property type="match status" value="2"/>
</dbReference>
<feature type="compositionally biased region" description="Low complexity" evidence="1">
    <location>
        <begin position="283"/>
        <end position="305"/>
    </location>
</feature>
<keyword evidence="2" id="KW-0732">Signal</keyword>
<dbReference type="PANTHER" id="PTHR33734">
    <property type="entry name" value="LYSM DOMAIN-CONTAINING GPI-ANCHORED PROTEIN 2"/>
    <property type="match status" value="1"/>
</dbReference>
<dbReference type="PANTHER" id="PTHR33734:SF22">
    <property type="entry name" value="MEMBRANE-BOUND LYTIC MUREIN TRANSGLYCOSYLASE D"/>
    <property type="match status" value="1"/>
</dbReference>
<feature type="chain" id="PRO_5012139538" evidence="2">
    <location>
        <begin position="26"/>
        <end position="533"/>
    </location>
</feature>
<organism evidence="4 5">
    <name type="scientific">Belliella pelovolcani</name>
    <dbReference type="NCBI Taxonomy" id="529505"/>
    <lineage>
        <taxon>Bacteria</taxon>
        <taxon>Pseudomonadati</taxon>
        <taxon>Bacteroidota</taxon>
        <taxon>Cytophagia</taxon>
        <taxon>Cytophagales</taxon>
        <taxon>Cyclobacteriaceae</taxon>
        <taxon>Belliella</taxon>
    </lineage>
</organism>
<dbReference type="STRING" id="529505.SAMN05421761_11926"/>
<dbReference type="EMBL" id="FTOP01000019">
    <property type="protein sequence ID" value="SIT12733.1"/>
    <property type="molecule type" value="Genomic_DNA"/>
</dbReference>